<feature type="region of interest" description="Disordered" evidence="1">
    <location>
        <begin position="30"/>
        <end position="132"/>
    </location>
</feature>
<dbReference type="PANTHER" id="PTHR34200:SF2">
    <property type="entry name" value="TRANSMEMBRANE PROTEIN"/>
    <property type="match status" value="1"/>
</dbReference>
<reference evidence="5" key="2">
    <citation type="submission" date="2025-08" db="UniProtKB">
        <authorList>
            <consortium name="RefSeq"/>
        </authorList>
    </citation>
    <scope>IDENTIFICATION</scope>
    <source>
        <tissue evidence="5">Etiolated seedlings</tissue>
    </source>
</reference>
<dbReference type="AlphaFoldDB" id="A0A1S2XPK8"/>
<dbReference type="GeneID" id="101497036"/>
<feature type="compositionally biased region" description="Low complexity" evidence="1">
    <location>
        <begin position="79"/>
        <end position="89"/>
    </location>
</feature>
<dbReference type="InterPro" id="IPR055780">
    <property type="entry name" value="DUF7356"/>
</dbReference>
<evidence type="ECO:0000313" key="4">
    <source>
        <dbReference type="Proteomes" id="UP000087171"/>
    </source>
</evidence>
<accession>A0A1S2XPK8</accession>
<evidence type="ECO:0000259" key="3">
    <source>
        <dbReference type="Pfam" id="PF24053"/>
    </source>
</evidence>
<evidence type="ECO:0000256" key="2">
    <source>
        <dbReference type="SAM" id="SignalP"/>
    </source>
</evidence>
<keyword evidence="4" id="KW-1185">Reference proteome</keyword>
<feature type="signal peptide" evidence="2">
    <location>
        <begin position="1"/>
        <end position="23"/>
    </location>
</feature>
<feature type="compositionally biased region" description="Basic and acidic residues" evidence="1">
    <location>
        <begin position="37"/>
        <end position="52"/>
    </location>
</feature>
<dbReference type="Proteomes" id="UP000087171">
    <property type="component" value="Chromosome Ca3"/>
</dbReference>
<dbReference type="PANTHER" id="PTHR34200">
    <property type="entry name" value="DENTIN SIALOPHOSPHOPROTEIN-LIKE ISOFORM X1"/>
    <property type="match status" value="1"/>
</dbReference>
<protein>
    <submittedName>
        <fullName evidence="5">Uncharacterized protein LOC101497036 isoform X2</fullName>
    </submittedName>
</protein>
<sequence>MKKHALLKLFLLSLIMFHGSSDASFVRKLVSTTKDSPVPKEKNSDPKKDEKPISTNNNNNDTKIAPVPTPQTLPKVENKNGQNQKENNNSANVPPPVHVTAPPPVHVTATAPPPPVPSTAPPPVPKKTEEKGKNEGIKFSHLATNDTCKGLNTCTDEGDMFACIFKTDSKHFVVLLQNRGDGTIKVKLRSDFENNLGDVEVGKNKTEQVTIKRIRSESEQLTLNAGKGDCVLHTVTQKPEERKKRNDEVPYQELEMALPESALATNVESAEGWDQVWDDDWDDNVSSKSPTVRHAGSISANGLTSRSLNKDGWEDNWDD</sequence>
<keyword evidence="2" id="KW-0732">Signal</keyword>
<feature type="compositionally biased region" description="Polar residues" evidence="1">
    <location>
        <begin position="53"/>
        <end position="62"/>
    </location>
</feature>
<proteinExistence type="predicted"/>
<feature type="compositionally biased region" description="Polar residues" evidence="1">
    <location>
        <begin position="298"/>
        <end position="307"/>
    </location>
</feature>
<gene>
    <name evidence="5" type="primary">LOC101497036</name>
</gene>
<evidence type="ECO:0000256" key="1">
    <source>
        <dbReference type="SAM" id="MobiDB-lite"/>
    </source>
</evidence>
<feature type="region of interest" description="Disordered" evidence="1">
    <location>
        <begin position="277"/>
        <end position="319"/>
    </location>
</feature>
<dbReference type="OrthoDB" id="785602at2759"/>
<feature type="domain" description="DUF7356" evidence="3">
    <location>
        <begin position="142"/>
        <end position="236"/>
    </location>
</feature>
<organism evidence="4 5">
    <name type="scientific">Cicer arietinum</name>
    <name type="common">Chickpea</name>
    <name type="synonym">Garbanzo</name>
    <dbReference type="NCBI Taxonomy" id="3827"/>
    <lineage>
        <taxon>Eukaryota</taxon>
        <taxon>Viridiplantae</taxon>
        <taxon>Streptophyta</taxon>
        <taxon>Embryophyta</taxon>
        <taxon>Tracheophyta</taxon>
        <taxon>Spermatophyta</taxon>
        <taxon>Magnoliopsida</taxon>
        <taxon>eudicotyledons</taxon>
        <taxon>Gunneridae</taxon>
        <taxon>Pentapetalae</taxon>
        <taxon>rosids</taxon>
        <taxon>fabids</taxon>
        <taxon>Fabales</taxon>
        <taxon>Fabaceae</taxon>
        <taxon>Papilionoideae</taxon>
        <taxon>50 kb inversion clade</taxon>
        <taxon>NPAAA clade</taxon>
        <taxon>Hologalegina</taxon>
        <taxon>IRL clade</taxon>
        <taxon>Cicereae</taxon>
        <taxon>Cicer</taxon>
    </lineage>
</organism>
<feature type="compositionally biased region" description="Pro residues" evidence="1">
    <location>
        <begin position="93"/>
        <end position="125"/>
    </location>
</feature>
<evidence type="ECO:0000313" key="5">
    <source>
        <dbReference type="RefSeq" id="XP_004492559.1"/>
    </source>
</evidence>
<reference evidence="4" key="1">
    <citation type="journal article" date="2013" name="Nat. Biotechnol.">
        <title>Draft genome sequence of chickpea (Cicer arietinum) provides a resource for trait improvement.</title>
        <authorList>
            <person name="Varshney R.K."/>
            <person name="Song C."/>
            <person name="Saxena R.K."/>
            <person name="Azam S."/>
            <person name="Yu S."/>
            <person name="Sharpe A.G."/>
            <person name="Cannon S."/>
            <person name="Baek J."/>
            <person name="Rosen B.D."/>
            <person name="Tar'an B."/>
            <person name="Millan T."/>
            <person name="Zhang X."/>
            <person name="Ramsay L.D."/>
            <person name="Iwata A."/>
            <person name="Wang Y."/>
            <person name="Nelson W."/>
            <person name="Farmer A.D."/>
            <person name="Gaur P.M."/>
            <person name="Soderlund C."/>
            <person name="Penmetsa R.V."/>
            <person name="Xu C."/>
            <person name="Bharti A.K."/>
            <person name="He W."/>
            <person name="Winter P."/>
            <person name="Zhao S."/>
            <person name="Hane J.K."/>
            <person name="Carrasquilla-Garcia N."/>
            <person name="Condie J.A."/>
            <person name="Upadhyaya H.D."/>
            <person name="Luo M.C."/>
            <person name="Thudi M."/>
            <person name="Gowda C.L."/>
            <person name="Singh N.P."/>
            <person name="Lichtenzveig J."/>
            <person name="Gali K.K."/>
            <person name="Rubio J."/>
            <person name="Nadarajan N."/>
            <person name="Dolezel J."/>
            <person name="Bansal K.C."/>
            <person name="Xu X."/>
            <person name="Edwards D."/>
            <person name="Zhang G."/>
            <person name="Kahl G."/>
            <person name="Gil J."/>
            <person name="Singh K.B."/>
            <person name="Datta S.K."/>
            <person name="Jackson S.A."/>
            <person name="Wang J."/>
            <person name="Cook D.R."/>
        </authorList>
    </citation>
    <scope>NUCLEOTIDE SEQUENCE [LARGE SCALE GENOMIC DNA]</scope>
    <source>
        <strain evidence="4">cv. CDC Frontier</strain>
    </source>
</reference>
<dbReference type="Pfam" id="PF24053">
    <property type="entry name" value="DUF7356"/>
    <property type="match status" value="1"/>
</dbReference>
<name>A0A1S2XPK8_CICAR</name>
<feature type="chain" id="PRO_5010331555" evidence="2">
    <location>
        <begin position="24"/>
        <end position="319"/>
    </location>
</feature>
<dbReference type="RefSeq" id="XP_004492559.1">
    <property type="nucleotide sequence ID" value="XM_004492502.3"/>
</dbReference>